<reference evidence="1" key="1">
    <citation type="journal article" date="2020" name="mSystems">
        <title>Genome- and Community-Level Interaction Insights into Carbon Utilization and Element Cycling Functions of Hydrothermarchaeota in Hydrothermal Sediment.</title>
        <authorList>
            <person name="Zhou Z."/>
            <person name="Liu Y."/>
            <person name="Xu W."/>
            <person name="Pan J."/>
            <person name="Luo Z.H."/>
            <person name="Li M."/>
        </authorList>
    </citation>
    <scope>NUCLEOTIDE SEQUENCE [LARGE SCALE GENOMIC DNA]</scope>
    <source>
        <strain evidence="1">SpSt-1217</strain>
    </source>
</reference>
<protein>
    <submittedName>
        <fullName evidence="1">Uncharacterized protein</fullName>
    </submittedName>
</protein>
<evidence type="ECO:0000313" key="1">
    <source>
        <dbReference type="EMBL" id="HDR52586.1"/>
    </source>
</evidence>
<dbReference type="EMBL" id="DSDK01000748">
    <property type="protein sequence ID" value="HDR52586.1"/>
    <property type="molecule type" value="Genomic_DNA"/>
</dbReference>
<name>A0A831LZI3_9BACT</name>
<dbReference type="AlphaFoldDB" id="A0A831LZI3"/>
<dbReference type="Proteomes" id="UP000886047">
    <property type="component" value="Unassembled WGS sequence"/>
</dbReference>
<proteinExistence type="predicted"/>
<gene>
    <name evidence="1" type="ORF">ENN90_13375</name>
</gene>
<sequence length="126" mass="14227">MNKSKTKILLILSALAAIVLLLFALRSGKENSEMLVKLNASVAFDGERFMVSNNDTLDFLNTVMTVNGYYKLTGMNLHAGETYTLWPVEFAHINGTRLPAKQIPQQFSIWCELYSGEKGFYSRKLK</sequence>
<comment type="caution">
    <text evidence="1">The sequence shown here is derived from an EMBL/GenBank/DDBJ whole genome shotgun (WGS) entry which is preliminary data.</text>
</comment>
<organism evidence="1">
    <name type="scientific">Mariniphaga anaerophila</name>
    <dbReference type="NCBI Taxonomy" id="1484053"/>
    <lineage>
        <taxon>Bacteria</taxon>
        <taxon>Pseudomonadati</taxon>
        <taxon>Bacteroidota</taxon>
        <taxon>Bacteroidia</taxon>
        <taxon>Marinilabiliales</taxon>
        <taxon>Prolixibacteraceae</taxon>
        <taxon>Mariniphaga</taxon>
    </lineage>
</organism>
<accession>A0A831LZI3</accession>